<name>A0A3Q0INB4_DIACI</name>
<evidence type="ECO:0000259" key="11">
    <source>
        <dbReference type="Pfam" id="PF07885"/>
    </source>
</evidence>
<dbReference type="SUPFAM" id="SSF81324">
    <property type="entry name" value="Voltage-gated potassium channels"/>
    <property type="match status" value="2"/>
</dbReference>
<evidence type="ECO:0000256" key="10">
    <source>
        <dbReference type="SAM" id="Phobius"/>
    </source>
</evidence>
<sequence>MEHRRSSSRSRSRQQTERSFTEKCKDYLRQFLAFLFSNIGIICLVIGYTIAGAFIFIYVEAADHDKHSDNLRRNMSLTRNDTVAKLWSYTCCHDMSVHSECSGVEATRRCPRVSYGNVAPITFLGKITTIAYAIAGYGNVAPITFLGKITTIAYAIAGMPLFLLYLSNIGDILAKSFKWIYAKCCLCRGCPTRPRDLQKTIQDTTGAYNRRRSSAMNHNRRWNARNGDSEYEDSDFDTSDEEYDSSEEEEEEEEDEEEEEEEEEGEEEETETASSSTAKNDPQMVTVPITLEEEEGEEEETETASSSTAKNDPQMVTVPITLCLMIMVGYIYGGAVLFSKWEDWNILDGSYFCFISLSTIGFGDIVPGDKITGKNNDIGVQTLELSFILCAMYLMLGMALIAMCFNLMQEEVVHKMRTCSEVVRRIARCRR</sequence>
<keyword evidence="3 8" id="KW-0812">Transmembrane</keyword>
<dbReference type="GO" id="GO:0015271">
    <property type="term" value="F:outward rectifier potassium channel activity"/>
    <property type="evidence" value="ECO:0007669"/>
    <property type="project" value="TreeGrafter"/>
</dbReference>
<proteinExistence type="inferred from homology"/>
<feature type="domain" description="Potassium channel" evidence="11">
    <location>
        <begin position="326"/>
        <end position="412"/>
    </location>
</feature>
<feature type="transmembrane region" description="Helical" evidence="10">
    <location>
        <begin position="31"/>
        <end position="59"/>
    </location>
</feature>
<dbReference type="Gene3D" id="1.10.287.70">
    <property type="match status" value="2"/>
</dbReference>
<dbReference type="AlphaFoldDB" id="A0A3Q0INB4"/>
<feature type="compositionally biased region" description="Basic residues" evidence="9">
    <location>
        <begin position="209"/>
        <end position="223"/>
    </location>
</feature>
<evidence type="ECO:0000256" key="8">
    <source>
        <dbReference type="RuleBase" id="RU003857"/>
    </source>
</evidence>
<dbReference type="PRINTS" id="PR01333">
    <property type="entry name" value="2POREKCHANEL"/>
</dbReference>
<dbReference type="GO" id="GO:0030322">
    <property type="term" value="P:stabilization of membrane potential"/>
    <property type="evidence" value="ECO:0007669"/>
    <property type="project" value="TreeGrafter"/>
</dbReference>
<keyword evidence="6 10" id="KW-0472">Membrane</keyword>
<keyword evidence="2 8" id="KW-0813">Transport</keyword>
<dbReference type="GO" id="GO:0005886">
    <property type="term" value="C:plasma membrane"/>
    <property type="evidence" value="ECO:0007669"/>
    <property type="project" value="TreeGrafter"/>
</dbReference>
<dbReference type="PANTHER" id="PTHR11003">
    <property type="entry name" value="POTASSIUM CHANNEL, SUBFAMILY K"/>
    <property type="match status" value="1"/>
</dbReference>
<feature type="domain" description="Potassium channel" evidence="11">
    <location>
        <begin position="136"/>
        <end position="174"/>
    </location>
</feature>
<evidence type="ECO:0000256" key="7">
    <source>
        <dbReference type="ARBA" id="ARBA00023303"/>
    </source>
</evidence>
<feature type="region of interest" description="Disordered" evidence="9">
    <location>
        <begin position="201"/>
        <end position="311"/>
    </location>
</feature>
<comment type="similarity">
    <text evidence="8">Belongs to the two pore domain potassium channel (TC 1.A.1.8) family.</text>
</comment>
<evidence type="ECO:0000256" key="6">
    <source>
        <dbReference type="ARBA" id="ARBA00023136"/>
    </source>
</evidence>
<dbReference type="GO" id="GO:0022841">
    <property type="term" value="F:potassium ion leak channel activity"/>
    <property type="evidence" value="ECO:0007669"/>
    <property type="project" value="TreeGrafter"/>
</dbReference>
<dbReference type="RefSeq" id="XP_026677732.1">
    <property type="nucleotide sequence ID" value="XM_026821931.1"/>
</dbReference>
<reference evidence="13" key="1">
    <citation type="submission" date="2025-08" db="UniProtKB">
        <authorList>
            <consortium name="RefSeq"/>
        </authorList>
    </citation>
    <scope>IDENTIFICATION</scope>
</reference>
<evidence type="ECO:0000313" key="13">
    <source>
        <dbReference type="RefSeq" id="XP_026677732.1"/>
    </source>
</evidence>
<accession>A0A3Q0INB4</accession>
<evidence type="ECO:0000313" key="12">
    <source>
        <dbReference type="Proteomes" id="UP000079169"/>
    </source>
</evidence>
<keyword evidence="12" id="KW-1185">Reference proteome</keyword>
<dbReference type="Pfam" id="PF07885">
    <property type="entry name" value="Ion_trans_2"/>
    <property type="match status" value="2"/>
</dbReference>
<keyword evidence="7 8" id="KW-0407">Ion channel</keyword>
<evidence type="ECO:0000256" key="4">
    <source>
        <dbReference type="ARBA" id="ARBA00022989"/>
    </source>
</evidence>
<feature type="transmembrane region" description="Helical" evidence="10">
    <location>
        <begin position="316"/>
        <end position="338"/>
    </location>
</feature>
<protein>
    <submittedName>
        <fullName evidence="13">Potassium channel subfamily K member 18-like</fullName>
    </submittedName>
</protein>
<evidence type="ECO:0000256" key="3">
    <source>
        <dbReference type="ARBA" id="ARBA00022692"/>
    </source>
</evidence>
<keyword evidence="5 8" id="KW-0406">Ion transport</keyword>
<comment type="subcellular location">
    <subcellularLocation>
        <location evidence="1">Membrane</location>
        <topology evidence="1">Multi-pass membrane protein</topology>
    </subcellularLocation>
</comment>
<dbReference type="KEGG" id="dci:103506964"/>
<dbReference type="PaxDb" id="121845-A0A3Q0INB4"/>
<evidence type="ECO:0000256" key="2">
    <source>
        <dbReference type="ARBA" id="ARBA00022448"/>
    </source>
</evidence>
<keyword evidence="4 10" id="KW-1133">Transmembrane helix</keyword>
<evidence type="ECO:0000256" key="9">
    <source>
        <dbReference type="SAM" id="MobiDB-lite"/>
    </source>
</evidence>
<feature type="transmembrane region" description="Helical" evidence="10">
    <location>
        <begin position="145"/>
        <end position="166"/>
    </location>
</feature>
<evidence type="ECO:0000256" key="5">
    <source>
        <dbReference type="ARBA" id="ARBA00023065"/>
    </source>
</evidence>
<dbReference type="Proteomes" id="UP000079169">
    <property type="component" value="Unplaced"/>
</dbReference>
<feature type="compositionally biased region" description="Acidic residues" evidence="9">
    <location>
        <begin position="229"/>
        <end position="271"/>
    </location>
</feature>
<feature type="compositionally biased region" description="Acidic residues" evidence="9">
    <location>
        <begin position="291"/>
        <end position="302"/>
    </location>
</feature>
<dbReference type="PANTHER" id="PTHR11003:SF352">
    <property type="entry name" value="BCDNA.GH04802-RELATED"/>
    <property type="match status" value="1"/>
</dbReference>
<gene>
    <name evidence="13" type="primary">LOC103506964</name>
</gene>
<dbReference type="STRING" id="121845.A0A3Q0INB4"/>
<organism evidence="12 13">
    <name type="scientific">Diaphorina citri</name>
    <name type="common">Asian citrus psyllid</name>
    <dbReference type="NCBI Taxonomy" id="121845"/>
    <lineage>
        <taxon>Eukaryota</taxon>
        <taxon>Metazoa</taxon>
        <taxon>Ecdysozoa</taxon>
        <taxon>Arthropoda</taxon>
        <taxon>Hexapoda</taxon>
        <taxon>Insecta</taxon>
        <taxon>Pterygota</taxon>
        <taxon>Neoptera</taxon>
        <taxon>Paraneoptera</taxon>
        <taxon>Hemiptera</taxon>
        <taxon>Sternorrhyncha</taxon>
        <taxon>Psylloidea</taxon>
        <taxon>Psyllidae</taxon>
        <taxon>Diaphorininae</taxon>
        <taxon>Diaphorina</taxon>
    </lineage>
</organism>
<evidence type="ECO:0000256" key="1">
    <source>
        <dbReference type="ARBA" id="ARBA00004141"/>
    </source>
</evidence>
<feature type="transmembrane region" description="Helical" evidence="10">
    <location>
        <begin position="385"/>
        <end position="408"/>
    </location>
</feature>
<dbReference type="GeneID" id="103506964"/>
<dbReference type="InterPro" id="IPR003280">
    <property type="entry name" value="2pore_dom_K_chnl"/>
</dbReference>
<dbReference type="InterPro" id="IPR013099">
    <property type="entry name" value="K_chnl_dom"/>
</dbReference>